<feature type="region of interest" description="Disordered" evidence="1">
    <location>
        <begin position="47"/>
        <end position="267"/>
    </location>
</feature>
<feature type="compositionally biased region" description="Polar residues" evidence="1">
    <location>
        <begin position="706"/>
        <end position="716"/>
    </location>
</feature>
<feature type="compositionally biased region" description="Low complexity" evidence="1">
    <location>
        <begin position="313"/>
        <end position="337"/>
    </location>
</feature>
<evidence type="ECO:0000256" key="1">
    <source>
        <dbReference type="SAM" id="MobiDB-lite"/>
    </source>
</evidence>
<dbReference type="EMBL" id="GL988046">
    <property type="protein sequence ID" value="EGS18418.1"/>
    <property type="molecule type" value="Genomic_DNA"/>
</dbReference>
<feature type="region of interest" description="Disordered" evidence="1">
    <location>
        <begin position="311"/>
        <end position="337"/>
    </location>
</feature>
<keyword evidence="3" id="KW-1185">Reference proteome</keyword>
<feature type="region of interest" description="Disordered" evidence="1">
    <location>
        <begin position="416"/>
        <end position="438"/>
    </location>
</feature>
<feature type="compositionally biased region" description="Pro residues" evidence="1">
    <location>
        <begin position="829"/>
        <end position="840"/>
    </location>
</feature>
<proteinExistence type="predicted"/>
<feature type="compositionally biased region" description="Basic and acidic residues" evidence="1">
    <location>
        <begin position="236"/>
        <end position="249"/>
    </location>
</feature>
<feature type="region of interest" description="Disordered" evidence="1">
    <location>
        <begin position="673"/>
        <end position="694"/>
    </location>
</feature>
<feature type="compositionally biased region" description="Polar residues" evidence="1">
    <location>
        <begin position="621"/>
        <end position="630"/>
    </location>
</feature>
<feature type="compositionally biased region" description="Basic and acidic residues" evidence="1">
    <location>
        <begin position="191"/>
        <end position="210"/>
    </location>
</feature>
<reference evidence="2 3" key="1">
    <citation type="journal article" date="2011" name="Cell">
        <title>Insight into structure and assembly of the nuclear pore complex by utilizing the genome of a eukaryotic thermophile.</title>
        <authorList>
            <person name="Amlacher S."/>
            <person name="Sarges P."/>
            <person name="Flemming D."/>
            <person name="van Noort V."/>
            <person name="Kunze R."/>
            <person name="Devos D.P."/>
            <person name="Arumugam M."/>
            <person name="Bork P."/>
            <person name="Hurt E."/>
        </authorList>
    </citation>
    <scope>NUCLEOTIDE SEQUENCE [LARGE SCALE GENOMIC DNA]</scope>
    <source>
        <strain evidence="3">DSM 1495 / CBS 144.50 / IMI 039719</strain>
    </source>
</reference>
<evidence type="ECO:0000313" key="2">
    <source>
        <dbReference type="EMBL" id="EGS18418.1"/>
    </source>
</evidence>
<evidence type="ECO:0000313" key="3">
    <source>
        <dbReference type="Proteomes" id="UP000008066"/>
    </source>
</evidence>
<gene>
    <name evidence="2" type="ORF">CTHT_0064440</name>
</gene>
<feature type="compositionally biased region" description="Polar residues" evidence="1">
    <location>
        <begin position="795"/>
        <end position="806"/>
    </location>
</feature>
<feature type="region of interest" description="Disordered" evidence="1">
    <location>
        <begin position="1"/>
        <end position="29"/>
    </location>
</feature>
<dbReference type="HOGENOM" id="CLU_009274_0_0_1"/>
<dbReference type="GeneID" id="18260482"/>
<feature type="region of interest" description="Disordered" evidence="1">
    <location>
        <begin position="596"/>
        <end position="630"/>
    </location>
</feature>
<name>G0SEP1_CHATD</name>
<dbReference type="AlphaFoldDB" id="G0SEP1"/>
<sequence>MGQPSKFPFSLPGRKHKTAGLTSPPPISAPLTKVQKILGTAAINIDSPTLLNPNRAPWDAQPSPGLGVVELGGEDQSQRHGHRGRWDDTSAASIDRPETSNSRHHAIESPGLTRRQSSSTITSHHENRSASAAASGLPSKAQALLDIDGTYTNNVPPPLNNDSHDRDMRKARKKPSKLDLSALLPGHKSSKNRDRDRDHRADSSRGHYPDNDATDSRSSTPPPILQRADRKIRKILTKESLRDRDRDKQTTPVPTSAPPAGPNRQYSANNELHNLYDHYEQRTFADAMDRQLQGLSAEYSIGSLDSVPEWRSTTETTATTATTATSASTSSLPPTTANNASSGKAFLSPFPQPVNVNVAASARAKMQQPVIPSSPIMPDCASVSSRHTRTSRASKRTERSLNEIDLLQNSVLALSSDSEDDFGGTSPRDSFSNTGDCIGPKTGAGLPVTGIEAGFARPAKRTSFLTSTQYLPSSHPSEVSATPTGPKILPRSSSLAAKKLMAKQLAGLVVTDNSRLSVGTASTDKTERIVVPEKDRKPKKIPSESDFNQFNFPTPPTTGSMNLPTRGRRSVSVSRALDHHVSQLLSPGMVVDMYLQSPYSPPPETDGPRSATSLGIRRGSESSSINDEGAISSNGRFMAVTRQEEMLLSALRMKRARMREDIIAELEEDAAAAASEKHDSVSSNGNGNGNGGQLRRQITNESIATSMMSRQSSWSTMRAAETVLSARPRQGSTGRIVLERRDTSGSRSGASSIVEGDEPTLGEHERRGSKSSTTSSRRNQSISSTRPARDGSLSRLGSDQTSTRGQQKGYISGRIPEEPVEEEVGVPRPDSPISPSPADFPVPNMTGSRGTGNGMKGNKQVRLSAVGY</sequence>
<dbReference type="RefSeq" id="XP_006696749.1">
    <property type="nucleotide sequence ID" value="XM_006696686.1"/>
</dbReference>
<dbReference type="KEGG" id="cthr:CTHT_0064440"/>
<feature type="compositionally biased region" description="Polar residues" evidence="1">
    <location>
        <begin position="545"/>
        <end position="563"/>
    </location>
</feature>
<feature type="region of interest" description="Disordered" evidence="1">
    <location>
        <begin position="534"/>
        <end position="566"/>
    </location>
</feature>
<dbReference type="OrthoDB" id="5244050at2759"/>
<organism evidence="3">
    <name type="scientific">Chaetomium thermophilum (strain DSM 1495 / CBS 144.50 / IMI 039719)</name>
    <name type="common">Thermochaetoides thermophila</name>
    <dbReference type="NCBI Taxonomy" id="759272"/>
    <lineage>
        <taxon>Eukaryota</taxon>
        <taxon>Fungi</taxon>
        <taxon>Dikarya</taxon>
        <taxon>Ascomycota</taxon>
        <taxon>Pezizomycotina</taxon>
        <taxon>Sordariomycetes</taxon>
        <taxon>Sordariomycetidae</taxon>
        <taxon>Sordariales</taxon>
        <taxon>Chaetomiaceae</taxon>
        <taxon>Thermochaetoides</taxon>
    </lineage>
</organism>
<dbReference type="Proteomes" id="UP000008066">
    <property type="component" value="Unassembled WGS sequence"/>
</dbReference>
<protein>
    <submittedName>
        <fullName evidence="2">Uncharacterized protein</fullName>
    </submittedName>
</protein>
<dbReference type="OMA" id="QMSFRSI"/>
<feature type="region of interest" description="Disordered" evidence="1">
    <location>
        <begin position="706"/>
        <end position="868"/>
    </location>
</feature>
<feature type="compositionally biased region" description="Low complexity" evidence="1">
    <location>
        <begin position="770"/>
        <end position="786"/>
    </location>
</feature>
<dbReference type="eggNOG" id="ENOG502SNX3">
    <property type="taxonomic scope" value="Eukaryota"/>
</dbReference>
<accession>G0SEP1</accession>
<feature type="region of interest" description="Disordered" evidence="1">
    <location>
        <begin position="371"/>
        <end position="401"/>
    </location>
</feature>